<keyword evidence="1" id="KW-0812">Transmembrane</keyword>
<sequence length="1193" mass="133179">MLREFFSFELGTQLRQPLLWVCALLFGALAFGASTTDAIQVGGSIGNVNRNAPVVVAQLLGVFSLMSMFVVTIFIAGTVLRDSEVGISDMLFATPMKKRDYLVGRFAAGLVACLVIFALIVAGMMLGPLMPWVDTQRVGPFPGGAYLWALGVIVVPNLFFVGALLMLLASTTRSIMLVYVGVLAFFVLWIVAGSFTANIDNEWVAVLADPFGIRALGRATRYFSTAEANAGLPGIAGYMLANRVLWATVALALFGLTLVLFKPQRAGTGKRLFGKAKASAPAAPVAGQIALPRIEPRFTNATRWIQCWHIFTFDAGAVFKSVPFLVMLLFGVLNMVGAASQMGEIFGTTVYPMTHLMVELLNGSFNFLLIIIVTFYAGELIFKERQVKIADVNDAMPVPNWAPLVAKSLALVGVVLAFLLTGIVAAIAIQLVKGGAPIEPLVYAKGVLVAGVPYILMGLIAVVLQVVTNNKFIGYLLMILLMVWQVVAGVMHLDHNLYNFGGLPRTPYSDMNGFGHFIAGWSWFALYWSLFTLAALIVAQAFWVRGLSTEWRSRVREAGRRLTGPAGAALAVCLLAFAGVGGWIFHNTNTLARYEAGDSAMDKRAQYEKTYRKYKDLPHAKIIDVRAAVDIYPAERRVMIKGSYVLENKTSQPLDTLRLQLNPDVVTTLSGLPAHKVELDDKDSGFRIFKLAQPLAPGARLPLAFTVDVRRPGFTNGGTPDTINLNGTFFNNRSFFPLVGYQTDYELTDRNERRKRGLGEPERMARLENKAARADSMFGQDADWISFETVVSTSGDQIALAPGYLQKSWKENGRNYYQYKMDQKMMPFFAYLSADWQVKKGEWKGIPIEIYHDRKHAYNVDRMIAGTQKSLDYFTTQFTPYQHKQVRILEFPNYSAFAQSFANTIPFSESIGFIADLRDKDDIDYVFYVTAHEMAHQWWGHQVTAANVQGASMLIESLSQYSALMVMEKEYGRHKMRRFLRYELDRYLRSRGGEAIEELPLVRVENQDYIHYRKGSLVFYRLRDEIGEEALNRALKRFLQDKGYQESPFTTSAELVDYIRAEAPASKHALIADLFEKIVFYDNRVLEATAKKRADGQWDVSMKLHLAKMEADGKGKETLRAYDEPVEIGIFARAKGAKEADERVLLLEKRVLSSDNPVLTVTVKEQPFEVGVDPYNKMIDRVSRDNRKEVSID</sequence>
<keyword evidence="1" id="KW-1133">Transmembrane helix</keyword>
<feature type="transmembrane region" description="Helical" evidence="1">
    <location>
        <begin position="360"/>
        <end position="378"/>
    </location>
</feature>
<feature type="transmembrane region" description="Helical" evidence="1">
    <location>
        <begin position="176"/>
        <end position="197"/>
    </location>
</feature>
<feature type="transmembrane region" description="Helical" evidence="1">
    <location>
        <begin position="409"/>
        <end position="431"/>
    </location>
</feature>
<name>A0A7Y2K3A2_9BURK</name>
<evidence type="ECO:0000313" key="4">
    <source>
        <dbReference type="Proteomes" id="UP000533905"/>
    </source>
</evidence>
<reference evidence="3 4" key="1">
    <citation type="submission" date="2020-04" db="EMBL/GenBank/DDBJ databases">
        <title>Massilia sp. nov., a cold adapted bacteria isolated from Arctic soil.</title>
        <authorList>
            <person name="Son J."/>
            <person name="Ka J.-O."/>
        </authorList>
    </citation>
    <scope>NUCLEOTIDE SEQUENCE [LARGE SCALE GENOMIC DNA]</scope>
    <source>
        <strain evidence="3 4">ML15P13</strain>
    </source>
</reference>
<keyword evidence="1" id="KW-0472">Membrane</keyword>
<dbReference type="InterPro" id="IPR014782">
    <property type="entry name" value="Peptidase_M1_dom"/>
</dbReference>
<feature type="transmembrane region" description="Helical" evidence="1">
    <location>
        <begin position="101"/>
        <end position="126"/>
    </location>
</feature>
<evidence type="ECO:0000259" key="2">
    <source>
        <dbReference type="Pfam" id="PF01433"/>
    </source>
</evidence>
<feature type="transmembrane region" description="Helical" evidence="1">
    <location>
        <begin position="473"/>
        <end position="493"/>
    </location>
</feature>
<feature type="transmembrane region" description="Helical" evidence="1">
    <location>
        <begin position="244"/>
        <end position="261"/>
    </location>
</feature>
<organism evidence="3 4">
    <name type="scientific">Telluria aromaticivorans</name>
    <dbReference type="NCBI Taxonomy" id="2725995"/>
    <lineage>
        <taxon>Bacteria</taxon>
        <taxon>Pseudomonadati</taxon>
        <taxon>Pseudomonadota</taxon>
        <taxon>Betaproteobacteria</taxon>
        <taxon>Burkholderiales</taxon>
        <taxon>Oxalobacteraceae</taxon>
        <taxon>Telluria group</taxon>
        <taxon>Telluria</taxon>
    </lineage>
</organism>
<feature type="transmembrane region" description="Helical" evidence="1">
    <location>
        <begin position="146"/>
        <end position="169"/>
    </location>
</feature>
<feature type="transmembrane region" description="Helical" evidence="1">
    <location>
        <begin position="513"/>
        <end position="544"/>
    </location>
</feature>
<keyword evidence="4" id="KW-1185">Reference proteome</keyword>
<dbReference type="SUPFAM" id="SSF55486">
    <property type="entry name" value="Metalloproteases ('zincins'), catalytic domain"/>
    <property type="match status" value="1"/>
</dbReference>
<dbReference type="Proteomes" id="UP000533905">
    <property type="component" value="Unassembled WGS sequence"/>
</dbReference>
<dbReference type="Gene3D" id="1.10.390.10">
    <property type="entry name" value="Neutral Protease Domain 2"/>
    <property type="match status" value="1"/>
</dbReference>
<protein>
    <recommendedName>
        <fullName evidence="2">Peptidase M1 membrane alanine aminopeptidase domain-containing protein</fullName>
    </recommendedName>
</protein>
<gene>
    <name evidence="3" type="ORF">HGB41_22745</name>
</gene>
<dbReference type="InterPro" id="IPR027268">
    <property type="entry name" value="Peptidase_M4/M1_CTD_sf"/>
</dbReference>
<evidence type="ECO:0000313" key="3">
    <source>
        <dbReference type="EMBL" id="NNG25806.1"/>
    </source>
</evidence>
<dbReference type="EMBL" id="JABAIV010000015">
    <property type="protein sequence ID" value="NNG25806.1"/>
    <property type="molecule type" value="Genomic_DNA"/>
</dbReference>
<dbReference type="RefSeq" id="WP_171088591.1">
    <property type="nucleotide sequence ID" value="NZ_JABAIV010000015.1"/>
</dbReference>
<dbReference type="AlphaFoldDB" id="A0A7Y2K3A2"/>
<dbReference type="GO" id="GO:0008270">
    <property type="term" value="F:zinc ion binding"/>
    <property type="evidence" value="ECO:0007669"/>
    <property type="project" value="InterPro"/>
</dbReference>
<feature type="transmembrane region" description="Helical" evidence="1">
    <location>
        <begin position="322"/>
        <end position="340"/>
    </location>
</feature>
<evidence type="ECO:0000256" key="1">
    <source>
        <dbReference type="SAM" id="Phobius"/>
    </source>
</evidence>
<feature type="transmembrane region" description="Helical" evidence="1">
    <location>
        <begin position="54"/>
        <end position="80"/>
    </location>
</feature>
<comment type="caution">
    <text evidence="3">The sequence shown here is derived from an EMBL/GenBank/DDBJ whole genome shotgun (WGS) entry which is preliminary data.</text>
</comment>
<accession>A0A7Y2K3A2</accession>
<feature type="domain" description="Peptidase M1 membrane alanine aminopeptidase" evidence="2">
    <location>
        <begin position="867"/>
        <end position="1046"/>
    </location>
</feature>
<feature type="transmembrane region" description="Helical" evidence="1">
    <location>
        <begin position="565"/>
        <end position="585"/>
    </location>
</feature>
<dbReference type="Pfam" id="PF01433">
    <property type="entry name" value="Peptidase_M1"/>
    <property type="match status" value="1"/>
</dbReference>
<proteinExistence type="predicted"/>
<feature type="transmembrane region" description="Helical" evidence="1">
    <location>
        <begin position="443"/>
        <end position="466"/>
    </location>
</feature>
<dbReference type="GO" id="GO:0008237">
    <property type="term" value="F:metallopeptidase activity"/>
    <property type="evidence" value="ECO:0007669"/>
    <property type="project" value="InterPro"/>
</dbReference>